<dbReference type="SMART" id="SM00692">
    <property type="entry name" value="DM3"/>
    <property type="match status" value="1"/>
</dbReference>
<organism evidence="8 9">
    <name type="scientific">Anabarilius grahami</name>
    <name type="common">Kanglang fish</name>
    <name type="synonym">Barilius grahami</name>
    <dbReference type="NCBI Taxonomy" id="495550"/>
    <lineage>
        <taxon>Eukaryota</taxon>
        <taxon>Metazoa</taxon>
        <taxon>Chordata</taxon>
        <taxon>Craniata</taxon>
        <taxon>Vertebrata</taxon>
        <taxon>Euteleostomi</taxon>
        <taxon>Actinopterygii</taxon>
        <taxon>Neopterygii</taxon>
        <taxon>Teleostei</taxon>
        <taxon>Ostariophysi</taxon>
        <taxon>Cypriniformes</taxon>
        <taxon>Xenocyprididae</taxon>
        <taxon>Xenocypridinae</taxon>
        <taxon>Xenocypridinae incertae sedis</taxon>
        <taxon>Anabarilius</taxon>
    </lineage>
</organism>
<evidence type="ECO:0000256" key="1">
    <source>
        <dbReference type="ARBA" id="ARBA00022723"/>
    </source>
</evidence>
<dbReference type="PANTHER" id="PTHR31751:SF42">
    <property type="entry name" value="PROTEIN CBG10204"/>
    <property type="match status" value="1"/>
</dbReference>
<dbReference type="Proteomes" id="UP000281406">
    <property type="component" value="Unassembled WGS sequence"/>
</dbReference>
<protein>
    <submittedName>
        <fullName evidence="8">THAP domain-containing protein 1</fullName>
    </submittedName>
</protein>
<comment type="caution">
    <text evidence="8">The sequence shown here is derived from an EMBL/GenBank/DDBJ whole genome shotgun (WGS) entry which is preliminary data.</text>
</comment>
<sequence>MVITCIVKGCDNKEKVYSAVMFHRIPTHHIQRRAWLAALNKNPKTPLMTLKKWHVCSEHFTPEDYTCTGTRLKDEATPTIFKSLTQQSGSSPNAAELYDVQQDLPEQEENFFVGVPHSTPQKHRAEEPTATFKVPLSVQLTSPLRSSKPAVALAPTWTMQSETHHIEATVMDMSATSVFDVSMTSEPAVDTADTSFVPNSSPSTTTTGSSSSISGQARGWKERKWIVNESKLLELFQKCTTCGAAMCDLNQTVTQFGSRININWQCSNGHMGQWESCPNIRGMAENNLFAAAATLFTGSTYTDIADWAGLFNLQLPLESTFYNIQASYLLPVIEKSYTQQENIIKARLICQSEDGEGVQLSGDGRSDSPGHSSKYNTYSFMDDSTNQIVGFEMMQVSQASSSVAMEPLAFRKGLEKILDEGIDVKVVTTDRHPSIRKIMREEYPHIIHQFDPWHVAKGFKKKMVAASNRKEYNDLAPWVRSVSNHMWWSCCTSKGDAKELLRRWMSLQHHITGVHRWEENGMEYRCFHQDLSAEEQRTKRWLKGNSPAFKALQAMIMDTRLIKDLQQMTLFKHTGQLEVFHNALLKYCPKRLHFQYPSMKARTMLAIMDHNENHSTKREQATTAAGGY</sequence>
<evidence type="ECO:0000256" key="5">
    <source>
        <dbReference type="PROSITE-ProRule" id="PRU00309"/>
    </source>
</evidence>
<dbReference type="GO" id="GO:0008270">
    <property type="term" value="F:zinc ion binding"/>
    <property type="evidence" value="ECO:0007669"/>
    <property type="project" value="UniProtKB-KW"/>
</dbReference>
<dbReference type="GO" id="GO:0003677">
    <property type="term" value="F:DNA binding"/>
    <property type="evidence" value="ECO:0007669"/>
    <property type="project" value="UniProtKB-UniRule"/>
</dbReference>
<dbReference type="AlphaFoldDB" id="A0A3N0Y1Z7"/>
<dbReference type="SUPFAM" id="SSF57716">
    <property type="entry name" value="Glucocorticoid receptor-like (DNA-binding domain)"/>
    <property type="match status" value="1"/>
</dbReference>
<proteinExistence type="predicted"/>
<evidence type="ECO:0000256" key="3">
    <source>
        <dbReference type="ARBA" id="ARBA00022833"/>
    </source>
</evidence>
<keyword evidence="1" id="KW-0479">Metal-binding</keyword>
<feature type="region of interest" description="Disordered" evidence="6">
    <location>
        <begin position="190"/>
        <end position="216"/>
    </location>
</feature>
<feature type="compositionally biased region" description="Low complexity" evidence="6">
    <location>
        <begin position="194"/>
        <end position="214"/>
    </location>
</feature>
<dbReference type="InterPro" id="IPR006612">
    <property type="entry name" value="THAP_Znf"/>
</dbReference>
<dbReference type="EMBL" id="RJVU01053773">
    <property type="protein sequence ID" value="ROL23577.1"/>
    <property type="molecule type" value="Genomic_DNA"/>
</dbReference>
<evidence type="ECO:0000256" key="2">
    <source>
        <dbReference type="ARBA" id="ARBA00022771"/>
    </source>
</evidence>
<keyword evidence="4 5" id="KW-0238">DNA-binding</keyword>
<name>A0A3N0Y1Z7_ANAGA</name>
<dbReference type="SMART" id="SM00980">
    <property type="entry name" value="THAP"/>
    <property type="match status" value="1"/>
</dbReference>
<dbReference type="PROSITE" id="PS50950">
    <property type="entry name" value="ZF_THAP"/>
    <property type="match status" value="1"/>
</dbReference>
<feature type="domain" description="THAP-type" evidence="7">
    <location>
        <begin position="1"/>
        <end position="81"/>
    </location>
</feature>
<reference evidence="8 9" key="1">
    <citation type="submission" date="2018-10" db="EMBL/GenBank/DDBJ databases">
        <title>Genome assembly for a Yunnan-Guizhou Plateau 3E fish, Anabarilius grahami (Regan), and its evolutionary and genetic applications.</title>
        <authorList>
            <person name="Jiang W."/>
        </authorList>
    </citation>
    <scope>NUCLEOTIDE SEQUENCE [LARGE SCALE GENOMIC DNA]</scope>
    <source>
        <strain evidence="8">AG-KIZ</strain>
        <tissue evidence="8">Muscle</tissue>
    </source>
</reference>
<dbReference type="InterPro" id="IPR038441">
    <property type="entry name" value="THAP_Znf_sf"/>
</dbReference>
<dbReference type="OrthoDB" id="5814287at2759"/>
<keyword evidence="3" id="KW-0862">Zinc</keyword>
<evidence type="ECO:0000256" key="6">
    <source>
        <dbReference type="SAM" id="MobiDB-lite"/>
    </source>
</evidence>
<gene>
    <name evidence="8" type="ORF">DPX16_18845</name>
</gene>
<dbReference type="PANTHER" id="PTHR31751">
    <property type="entry name" value="SI:CH211-108C17.2-RELATED-RELATED"/>
    <property type="match status" value="1"/>
</dbReference>
<evidence type="ECO:0000256" key="4">
    <source>
        <dbReference type="ARBA" id="ARBA00023125"/>
    </source>
</evidence>
<dbReference type="Pfam" id="PF05485">
    <property type="entry name" value="THAP"/>
    <property type="match status" value="1"/>
</dbReference>
<keyword evidence="9" id="KW-1185">Reference proteome</keyword>
<keyword evidence="2 5" id="KW-0863">Zinc-finger</keyword>
<evidence type="ECO:0000259" key="7">
    <source>
        <dbReference type="PROSITE" id="PS50950"/>
    </source>
</evidence>
<accession>A0A3N0Y1Z7</accession>
<evidence type="ECO:0000313" key="8">
    <source>
        <dbReference type="EMBL" id="ROL23577.1"/>
    </source>
</evidence>
<dbReference type="Gene3D" id="6.20.210.20">
    <property type="entry name" value="THAP domain"/>
    <property type="match status" value="1"/>
</dbReference>
<evidence type="ECO:0000313" key="9">
    <source>
        <dbReference type="Proteomes" id="UP000281406"/>
    </source>
</evidence>